<sequence>MSRVLVETGLRKKTNYFHCPDGYSYHFNRFMRGGRVSLRCIYYNTSKRCMARASCDREGSSFRPGVEHRHRCFKSNYFVLARRFRTAVINECKCRESASLSLKSIYHRVRRRMNVPPEAAALWRFVTLRPSMQRARSSTLPPIPHTLSELATVLEDERYAFFTRTLDGTDSIFLGKFGQTRVRSRVLIFISRRLMDYMSRTKDVMSDGTFSSVPAALDCAQVWTILALRRHHTLPLVRVLMQSKLEACYSVALSALKAAVPAFKPRTVMCDFEPAQHNAWESTYPDIKVSGCLFHSSKAIAGHAKSIGLAVPIRDNEEVDSLVRSMCALALLPSKKLVKGIEALADRCLAQGHWWLLKPMFEYIRDTWCIPSRRKMFSVYKCPHRTSNACESCNSTLRSAVRQKHPNVWSFLFALLDLEDIVYLDICTLNAGLNPSRKRKASALANDDVIAGLTEDLEEGHVTIDEFLRRASRRIQNVYDQIMNL</sequence>
<feature type="domain" description="MULE transposase" evidence="1">
    <location>
        <begin position="206"/>
        <end position="297"/>
    </location>
</feature>
<evidence type="ECO:0000313" key="2">
    <source>
        <dbReference type="EMBL" id="KAJ1518780.1"/>
    </source>
</evidence>
<evidence type="ECO:0000259" key="1">
    <source>
        <dbReference type="Pfam" id="PF10551"/>
    </source>
</evidence>
<dbReference type="Pfam" id="PF10551">
    <property type="entry name" value="MULE"/>
    <property type="match status" value="1"/>
</dbReference>
<gene>
    <name evidence="2" type="ORF">ONE63_011611</name>
</gene>
<name>A0AAV7X1E6_9NEOP</name>
<dbReference type="Proteomes" id="UP001075354">
    <property type="component" value="Unassembled WGS sequence"/>
</dbReference>
<protein>
    <recommendedName>
        <fullName evidence="1">MULE transposase domain-containing protein</fullName>
    </recommendedName>
</protein>
<reference evidence="2" key="1">
    <citation type="submission" date="2022-12" db="EMBL/GenBank/DDBJ databases">
        <title>Chromosome-level genome assembly of the bean flower thrips Megalurothrips usitatus.</title>
        <authorList>
            <person name="Ma L."/>
            <person name="Liu Q."/>
            <person name="Li H."/>
            <person name="Cai W."/>
        </authorList>
    </citation>
    <scope>NUCLEOTIDE SEQUENCE</scope>
    <source>
        <strain evidence="2">Cailab_2022a</strain>
    </source>
</reference>
<dbReference type="EMBL" id="JAPTSV010000900">
    <property type="protein sequence ID" value="KAJ1518780.1"/>
    <property type="molecule type" value="Genomic_DNA"/>
</dbReference>
<organism evidence="2 3">
    <name type="scientific">Megalurothrips usitatus</name>
    <name type="common">bean blossom thrips</name>
    <dbReference type="NCBI Taxonomy" id="439358"/>
    <lineage>
        <taxon>Eukaryota</taxon>
        <taxon>Metazoa</taxon>
        <taxon>Ecdysozoa</taxon>
        <taxon>Arthropoda</taxon>
        <taxon>Hexapoda</taxon>
        <taxon>Insecta</taxon>
        <taxon>Pterygota</taxon>
        <taxon>Neoptera</taxon>
        <taxon>Paraneoptera</taxon>
        <taxon>Thysanoptera</taxon>
        <taxon>Terebrantia</taxon>
        <taxon>Thripoidea</taxon>
        <taxon>Thripidae</taxon>
        <taxon>Megalurothrips</taxon>
    </lineage>
</organism>
<keyword evidence="3" id="KW-1185">Reference proteome</keyword>
<evidence type="ECO:0000313" key="3">
    <source>
        <dbReference type="Proteomes" id="UP001075354"/>
    </source>
</evidence>
<comment type="caution">
    <text evidence="2">The sequence shown here is derived from an EMBL/GenBank/DDBJ whole genome shotgun (WGS) entry which is preliminary data.</text>
</comment>
<proteinExistence type="predicted"/>
<accession>A0AAV7X1E6</accession>
<dbReference type="AlphaFoldDB" id="A0AAV7X1E6"/>
<dbReference type="InterPro" id="IPR018289">
    <property type="entry name" value="MULE_transposase_dom"/>
</dbReference>